<feature type="compositionally biased region" description="Basic and acidic residues" evidence="2">
    <location>
        <begin position="293"/>
        <end position="308"/>
    </location>
</feature>
<evidence type="ECO:0000256" key="2">
    <source>
        <dbReference type="SAM" id="MobiDB-lite"/>
    </source>
</evidence>
<evidence type="ECO:0000256" key="1">
    <source>
        <dbReference type="SAM" id="Coils"/>
    </source>
</evidence>
<feature type="coiled-coil region" evidence="1">
    <location>
        <begin position="10"/>
        <end position="56"/>
    </location>
</feature>
<dbReference type="EMBL" id="GEDC01002395">
    <property type="protein sequence ID" value="JAS34903.1"/>
    <property type="molecule type" value="Transcribed_RNA"/>
</dbReference>
<feature type="region of interest" description="Disordered" evidence="2">
    <location>
        <begin position="369"/>
        <end position="408"/>
    </location>
</feature>
<feature type="non-terminal residue" evidence="4">
    <location>
        <position position="408"/>
    </location>
</feature>
<feature type="compositionally biased region" description="Acidic residues" evidence="2">
    <location>
        <begin position="385"/>
        <end position="395"/>
    </location>
</feature>
<evidence type="ECO:0000313" key="4">
    <source>
        <dbReference type="EMBL" id="JAS34903.1"/>
    </source>
</evidence>
<dbReference type="AlphaFoldDB" id="A0A1B6EAG1"/>
<keyword evidence="1" id="KW-0175">Coiled coil</keyword>
<evidence type="ECO:0000313" key="3">
    <source>
        <dbReference type="EMBL" id="JAS18384.1"/>
    </source>
</evidence>
<feature type="compositionally biased region" description="Basic and acidic residues" evidence="2">
    <location>
        <begin position="396"/>
        <end position="408"/>
    </location>
</feature>
<feature type="compositionally biased region" description="Basic residues" evidence="2">
    <location>
        <begin position="275"/>
        <end position="292"/>
    </location>
</feature>
<sequence length="408" mass="46077">MENLNDNQNENALQQKVHQQQMMLEQHRQDELMRLQQTALAEKHREEEQLFRLQQEALFDQQQESLKRQMIETLPVAVNVTTPLITTASMDFAPGTMPVTLNVSTIHPAPVIQQTSAVVTSLSGITQSTLQVIPLQTSVAMPPPPGIDIVTLGPPGVDPETPTPSIQPAPVLPSLLSLQVEAPQATNSKIMDNPPKELRLPVALEQALAFKTERAKQVGVKPEDLENIAMELKPSENGHTEENLSDDEFQDDEEAYDIIPEQIHEDKWNNEQRQSKNKRKKKRKKKAKAQRKLKADIASEENNKTDENKMKDEIEDVEIEYIQDTLGLHQLEPMYRQFARIFETFRIAEPEQKPPDLSKELAAAAALGAKSNPLALRKVPKSTDDYEDEAEEETEEIKGEEKKTKLSK</sequence>
<protein>
    <submittedName>
        <fullName evidence="4">Uncharacterized protein</fullName>
    </submittedName>
</protein>
<feature type="region of interest" description="Disordered" evidence="2">
    <location>
        <begin position="261"/>
        <end position="308"/>
    </location>
</feature>
<dbReference type="EMBL" id="GEDC01018914">
    <property type="protein sequence ID" value="JAS18384.1"/>
    <property type="molecule type" value="Transcribed_RNA"/>
</dbReference>
<reference evidence="4" key="1">
    <citation type="submission" date="2015-12" db="EMBL/GenBank/DDBJ databases">
        <title>De novo transcriptome assembly of four potential Pierce s Disease insect vectors from Arizona vineyards.</title>
        <authorList>
            <person name="Tassone E.E."/>
        </authorList>
    </citation>
    <scope>NUCLEOTIDE SEQUENCE</scope>
</reference>
<organism evidence="4">
    <name type="scientific">Clastoptera arizonana</name>
    <name type="common">Arizona spittle bug</name>
    <dbReference type="NCBI Taxonomy" id="38151"/>
    <lineage>
        <taxon>Eukaryota</taxon>
        <taxon>Metazoa</taxon>
        <taxon>Ecdysozoa</taxon>
        <taxon>Arthropoda</taxon>
        <taxon>Hexapoda</taxon>
        <taxon>Insecta</taxon>
        <taxon>Pterygota</taxon>
        <taxon>Neoptera</taxon>
        <taxon>Paraneoptera</taxon>
        <taxon>Hemiptera</taxon>
        <taxon>Auchenorrhyncha</taxon>
        <taxon>Cercopoidea</taxon>
        <taxon>Clastopteridae</taxon>
        <taxon>Clastoptera</taxon>
    </lineage>
</organism>
<accession>A0A1B6EAG1</accession>
<proteinExistence type="predicted"/>
<gene>
    <name evidence="3" type="ORF">g.19070</name>
    <name evidence="4" type="ORF">g.19072</name>
</gene>
<name>A0A1B6EAG1_9HEMI</name>
<feature type="compositionally biased region" description="Basic and acidic residues" evidence="2">
    <location>
        <begin position="262"/>
        <end position="274"/>
    </location>
</feature>